<keyword evidence="1" id="KW-0812">Transmembrane</keyword>
<evidence type="ECO:0000256" key="1">
    <source>
        <dbReference type="SAM" id="Phobius"/>
    </source>
</evidence>
<reference evidence="2 3" key="1">
    <citation type="submission" date="2023-07" db="EMBL/GenBank/DDBJ databases">
        <title>Comparative genomics of wheat-associated soil bacteria to identify genetic determinants of phenazine resistance.</title>
        <authorList>
            <person name="Mouncey N."/>
        </authorList>
    </citation>
    <scope>NUCLEOTIDE SEQUENCE [LARGE SCALE GENOMIC DNA]</scope>
    <source>
        <strain evidence="2 3">W4I19-2</strain>
    </source>
</reference>
<feature type="transmembrane region" description="Helical" evidence="1">
    <location>
        <begin position="41"/>
        <end position="65"/>
    </location>
</feature>
<sequence>MKNDVSSNWAWFAWIIAVLAVSSLIGLGAGLAIWRWTRSRGVTVTAVIGLWIGLSGIGLTALQILQV</sequence>
<keyword evidence="1" id="KW-0472">Membrane</keyword>
<comment type="caution">
    <text evidence="2">The sequence shown here is derived from an EMBL/GenBank/DDBJ whole genome shotgun (WGS) entry which is preliminary data.</text>
</comment>
<name>A0ABU0PZ58_STRAH</name>
<dbReference type="EMBL" id="JAUSYA010000001">
    <property type="protein sequence ID" value="MDQ0683677.1"/>
    <property type="molecule type" value="Genomic_DNA"/>
</dbReference>
<proteinExistence type="predicted"/>
<feature type="transmembrane region" description="Helical" evidence="1">
    <location>
        <begin position="12"/>
        <end position="34"/>
    </location>
</feature>
<evidence type="ECO:0000313" key="2">
    <source>
        <dbReference type="EMBL" id="MDQ0683677.1"/>
    </source>
</evidence>
<evidence type="ECO:0000313" key="3">
    <source>
        <dbReference type="Proteomes" id="UP001243364"/>
    </source>
</evidence>
<keyword evidence="3" id="KW-1185">Reference proteome</keyword>
<dbReference type="RefSeq" id="WP_307042678.1">
    <property type="nucleotide sequence ID" value="NZ_JAUSYA010000001.1"/>
</dbReference>
<gene>
    <name evidence="2" type="ORF">QFZ56_002640</name>
</gene>
<dbReference type="Proteomes" id="UP001243364">
    <property type="component" value="Unassembled WGS sequence"/>
</dbReference>
<accession>A0ABU0PZ58</accession>
<protein>
    <submittedName>
        <fullName evidence="2">Uncharacterized protein</fullName>
    </submittedName>
</protein>
<keyword evidence="1" id="KW-1133">Transmembrane helix</keyword>
<organism evidence="2 3">
    <name type="scientific">Streptomyces achromogenes</name>
    <dbReference type="NCBI Taxonomy" id="67255"/>
    <lineage>
        <taxon>Bacteria</taxon>
        <taxon>Bacillati</taxon>
        <taxon>Actinomycetota</taxon>
        <taxon>Actinomycetes</taxon>
        <taxon>Kitasatosporales</taxon>
        <taxon>Streptomycetaceae</taxon>
        <taxon>Streptomyces</taxon>
    </lineage>
</organism>